<dbReference type="RefSeq" id="WP_023870737.1">
    <property type="nucleotide sequence ID" value="NZ_MVIL01000003.1"/>
</dbReference>
<dbReference type="PANTHER" id="PTHR36180">
    <property type="entry name" value="DNA-BINDING PROTEIN-RELATED-RELATED"/>
    <property type="match status" value="1"/>
</dbReference>
<dbReference type="SMART" id="SM01040">
    <property type="entry name" value="Bro-N"/>
    <property type="match status" value="1"/>
</dbReference>
<dbReference type="Pfam" id="PF03374">
    <property type="entry name" value="ANT"/>
    <property type="match status" value="1"/>
</dbReference>
<protein>
    <recommendedName>
        <fullName evidence="1">Bro-N domain-containing protein</fullName>
    </recommendedName>
</protein>
<dbReference type="EMBL" id="MVIL01000003">
    <property type="protein sequence ID" value="ORB81736.1"/>
    <property type="molecule type" value="Genomic_DNA"/>
</dbReference>
<dbReference type="Pfam" id="PF02498">
    <property type="entry name" value="Bro-N"/>
    <property type="match status" value="1"/>
</dbReference>
<keyword evidence="3" id="KW-1185">Reference proteome</keyword>
<organism evidence="2 3">
    <name type="scientific">Mycobacterium timonense</name>
    <dbReference type="NCBI Taxonomy" id="701043"/>
    <lineage>
        <taxon>Bacteria</taxon>
        <taxon>Bacillati</taxon>
        <taxon>Actinomycetota</taxon>
        <taxon>Actinomycetes</taxon>
        <taxon>Mycobacteriales</taxon>
        <taxon>Mycobacteriaceae</taxon>
        <taxon>Mycobacterium</taxon>
        <taxon>Mycobacterium avium complex (MAC)</taxon>
    </lineage>
</organism>
<dbReference type="InterPro" id="IPR005039">
    <property type="entry name" value="Ant_C"/>
</dbReference>
<feature type="domain" description="Bro-N" evidence="1">
    <location>
        <begin position="1"/>
        <end position="106"/>
    </location>
</feature>
<sequence length="262" mass="28961">MSAVELFTYAGGYQVRVIRDDDGDPWFVLADLCRVLDIRNARDVAARLADDQKGVDQVDTPGGRQQMTLVSEAGMYEVVIRSDKREAVSFRRWVTGEVLPAIRKTGTYSRYPAGPAALPSKKELAQWVIDAEERAERAEAKVAELTPPAAAWNELAESAGDYSVADSAKVLSRDPQIETGERRLYAFMATIGWVFKVKGRWRAYQSQVEIGRLSEKVGKPFWHEGRGEMVLPDPTVRITPKGVAELHKRLGGTGQLALVAAS</sequence>
<evidence type="ECO:0000259" key="1">
    <source>
        <dbReference type="PROSITE" id="PS51750"/>
    </source>
</evidence>
<dbReference type="PROSITE" id="PS51750">
    <property type="entry name" value="BRO_N"/>
    <property type="match status" value="1"/>
</dbReference>
<dbReference type="PANTHER" id="PTHR36180:SF2">
    <property type="entry name" value="BRO FAMILY PROTEIN"/>
    <property type="match status" value="1"/>
</dbReference>
<accession>A0ABX3TSG6</accession>
<dbReference type="Proteomes" id="UP000192847">
    <property type="component" value="Unassembled WGS sequence"/>
</dbReference>
<proteinExistence type="predicted"/>
<gene>
    <name evidence="2" type="ORF">BST46_01685</name>
</gene>
<comment type="caution">
    <text evidence="2">The sequence shown here is derived from an EMBL/GenBank/DDBJ whole genome shotgun (WGS) entry which is preliminary data.</text>
</comment>
<name>A0ABX3TSG6_9MYCO</name>
<evidence type="ECO:0000313" key="2">
    <source>
        <dbReference type="EMBL" id="ORB81736.1"/>
    </source>
</evidence>
<dbReference type="InterPro" id="IPR003497">
    <property type="entry name" value="BRO_N_domain"/>
</dbReference>
<reference evidence="2 3" key="1">
    <citation type="submission" date="2017-02" db="EMBL/GenBank/DDBJ databases">
        <title>The new phylogeny of genus Mycobacterium.</title>
        <authorList>
            <person name="Tortoli E."/>
            <person name="Trovato A."/>
            <person name="Cirillo D.M."/>
        </authorList>
    </citation>
    <scope>NUCLEOTIDE SEQUENCE [LARGE SCALE GENOMIC DNA]</scope>
    <source>
        <strain evidence="2 3">CCUG 56329</strain>
    </source>
</reference>
<evidence type="ECO:0000313" key="3">
    <source>
        <dbReference type="Proteomes" id="UP000192847"/>
    </source>
</evidence>